<comment type="similarity">
    <text evidence="2 6">Belongs to the flagella basal body rod proteins family.</text>
</comment>
<dbReference type="SUPFAM" id="SSF117143">
    <property type="entry name" value="Flagellar hook protein flgE"/>
    <property type="match status" value="1"/>
</dbReference>
<dbReference type="PANTHER" id="PTHR30435:SF18">
    <property type="entry name" value="FLAGELLAR BASAL-BODY ROD PROTEIN FLGF"/>
    <property type="match status" value="1"/>
</dbReference>
<comment type="subcellular location">
    <subcellularLocation>
        <location evidence="1 6">Bacterial flagellum basal body</location>
    </subcellularLocation>
</comment>
<evidence type="ECO:0000256" key="3">
    <source>
        <dbReference type="ARBA" id="ARBA00023143"/>
    </source>
</evidence>
<dbReference type="InterPro" id="IPR012836">
    <property type="entry name" value="FlgF"/>
</dbReference>
<keyword evidence="9" id="KW-0282">Flagellum</keyword>
<feature type="domain" description="Flagellar basal-body/hook protein C-terminal" evidence="7">
    <location>
        <begin position="201"/>
        <end position="244"/>
    </location>
</feature>
<evidence type="ECO:0000259" key="7">
    <source>
        <dbReference type="Pfam" id="PF06429"/>
    </source>
</evidence>
<proteinExistence type="inferred from homology"/>
<dbReference type="GO" id="GO:0030694">
    <property type="term" value="C:bacterial-type flagellum basal body, rod"/>
    <property type="evidence" value="ECO:0007669"/>
    <property type="project" value="UniProtKB-UniRule"/>
</dbReference>
<evidence type="ECO:0000256" key="2">
    <source>
        <dbReference type="ARBA" id="ARBA00009677"/>
    </source>
</evidence>
<keyword evidence="3 6" id="KW-0975">Bacterial flagellum</keyword>
<evidence type="ECO:0000313" key="10">
    <source>
        <dbReference type="Proteomes" id="UP000697998"/>
    </source>
</evidence>
<evidence type="ECO:0000256" key="4">
    <source>
        <dbReference type="ARBA" id="ARBA00038560"/>
    </source>
</evidence>
<dbReference type="Proteomes" id="UP000697998">
    <property type="component" value="Unassembled WGS sequence"/>
</dbReference>
<dbReference type="EMBL" id="JADJMH010000001">
    <property type="protein sequence ID" value="MBK7673916.1"/>
    <property type="molecule type" value="Genomic_DNA"/>
</dbReference>
<comment type="caution">
    <text evidence="9">The sequence shown here is derived from an EMBL/GenBank/DDBJ whole genome shotgun (WGS) entry which is preliminary data.</text>
</comment>
<protein>
    <recommendedName>
        <fullName evidence="5 6">Flagellar basal-body rod protein FlgF</fullName>
    </recommendedName>
</protein>
<dbReference type="InterPro" id="IPR010930">
    <property type="entry name" value="Flg_bb/hook_C_dom"/>
</dbReference>
<organism evidence="9 10">
    <name type="scientific">Candidatus Accumulibacter proximus</name>
    <dbReference type="NCBI Taxonomy" id="2954385"/>
    <lineage>
        <taxon>Bacteria</taxon>
        <taxon>Pseudomonadati</taxon>
        <taxon>Pseudomonadota</taxon>
        <taxon>Betaproteobacteria</taxon>
        <taxon>Candidatus Accumulibacter</taxon>
    </lineage>
</organism>
<accession>A0A935PXJ4</accession>
<dbReference type="InterPro" id="IPR020013">
    <property type="entry name" value="Flagellar_FlgE/F/G"/>
</dbReference>
<dbReference type="PANTHER" id="PTHR30435">
    <property type="entry name" value="FLAGELLAR PROTEIN"/>
    <property type="match status" value="1"/>
</dbReference>
<dbReference type="GO" id="GO:0071978">
    <property type="term" value="P:bacterial-type flagellum-dependent swarming motility"/>
    <property type="evidence" value="ECO:0007669"/>
    <property type="project" value="TreeGrafter"/>
</dbReference>
<sequence length="249" mass="26124">MDRLIYTAMSGAKQAFLQQAGVAQNLANTTTIGYRAMEHRFRAVPVLGQGQPTRAFTANASVANAFEQGPVMTTGRPLDVAVRGAGWIAVQGGDGGEAYTRAGNLKTDANGVLQTSAGFNVLGEGGPIALPPDNNVEIAPDGTVSSIPRFGAGAINNTNIVGRIKLVNPPESELVRGDDGLFRTRNGVAAAADENVKLAPEALEGSNVNSVDAMVRMISLARQYEMQIKMLQTADANARAATQLLTMNR</sequence>
<reference evidence="9 10" key="1">
    <citation type="submission" date="2020-10" db="EMBL/GenBank/DDBJ databases">
        <title>Connecting structure to function with the recovery of over 1000 high-quality activated sludge metagenome-assembled genomes encoding full-length rRNA genes using long-read sequencing.</title>
        <authorList>
            <person name="Singleton C.M."/>
            <person name="Petriglieri F."/>
            <person name="Kristensen J.M."/>
            <person name="Kirkegaard R.H."/>
            <person name="Michaelsen T.Y."/>
            <person name="Andersen M.H."/>
            <person name="Karst S.M."/>
            <person name="Dueholm M.S."/>
            <person name="Nielsen P.H."/>
            <person name="Albertsen M."/>
        </authorList>
    </citation>
    <scope>NUCLEOTIDE SEQUENCE [LARGE SCALE GENOMIC DNA]</scope>
    <source>
        <strain evidence="9">EsbW_18-Q3-R4-48_BATAC.285</strain>
    </source>
</reference>
<dbReference type="InterPro" id="IPR037925">
    <property type="entry name" value="FlgE/F/G-like"/>
</dbReference>
<dbReference type="NCBIfam" id="TIGR02490">
    <property type="entry name" value="flgF"/>
    <property type="match status" value="1"/>
</dbReference>
<dbReference type="Pfam" id="PF06429">
    <property type="entry name" value="Flg_bbr_C"/>
    <property type="match status" value="1"/>
</dbReference>
<evidence type="ECO:0000256" key="6">
    <source>
        <dbReference type="RuleBase" id="RU362116"/>
    </source>
</evidence>
<dbReference type="NCBIfam" id="TIGR03506">
    <property type="entry name" value="FlgEFG_subfam"/>
    <property type="match status" value="1"/>
</dbReference>
<evidence type="ECO:0000256" key="1">
    <source>
        <dbReference type="ARBA" id="ARBA00004117"/>
    </source>
</evidence>
<feature type="domain" description="Flagellar hook protein FlgE/F/G-like D1" evidence="8">
    <location>
        <begin position="81"/>
        <end position="145"/>
    </location>
</feature>
<dbReference type="Pfam" id="PF22692">
    <property type="entry name" value="LlgE_F_G_D1"/>
    <property type="match status" value="1"/>
</dbReference>
<evidence type="ECO:0000259" key="8">
    <source>
        <dbReference type="Pfam" id="PF22692"/>
    </source>
</evidence>
<dbReference type="AlphaFoldDB" id="A0A935PXJ4"/>
<evidence type="ECO:0000313" key="9">
    <source>
        <dbReference type="EMBL" id="MBK7673916.1"/>
    </source>
</evidence>
<dbReference type="InterPro" id="IPR053967">
    <property type="entry name" value="LlgE_F_G-like_D1"/>
</dbReference>
<keyword evidence="9" id="KW-0969">Cilium</keyword>
<dbReference type="NCBIfam" id="NF009280">
    <property type="entry name" value="PRK12640.1"/>
    <property type="match status" value="1"/>
</dbReference>
<gene>
    <name evidence="9" type="primary">flgF</name>
    <name evidence="9" type="ORF">IPJ27_03635</name>
</gene>
<keyword evidence="9" id="KW-0966">Cell projection</keyword>
<evidence type="ECO:0000256" key="5">
    <source>
        <dbReference type="ARBA" id="ARBA00040228"/>
    </source>
</evidence>
<comment type="subunit">
    <text evidence="4 6">The basal body constitutes a major portion of the flagellar organelle and consists of five rings (E,L,P,S, and M) mounted on a central rod. The rod consists of about 26 subunits of FlgG in the distal portion, and FlgB, FlgC and FlgF are thought to build up the proximal portion of the rod with about 6 subunits each.</text>
</comment>
<name>A0A935PXJ4_9PROT</name>